<evidence type="ECO:0000313" key="2">
    <source>
        <dbReference type="Proteomes" id="UP001209654"/>
    </source>
</evidence>
<dbReference type="CDD" id="cd00586">
    <property type="entry name" value="4HBT"/>
    <property type="match status" value="1"/>
</dbReference>
<dbReference type="InterPro" id="IPR029069">
    <property type="entry name" value="HotDog_dom_sf"/>
</dbReference>
<dbReference type="Gene3D" id="3.10.129.10">
    <property type="entry name" value="Hotdog Thioesterase"/>
    <property type="match status" value="1"/>
</dbReference>
<dbReference type="Pfam" id="PF13279">
    <property type="entry name" value="4HBT_2"/>
    <property type="match status" value="1"/>
</dbReference>
<accession>A0ABQ5MXP0</accession>
<dbReference type="SUPFAM" id="SSF54637">
    <property type="entry name" value="Thioesterase/thiol ester dehydrase-isomerase"/>
    <property type="match status" value="1"/>
</dbReference>
<evidence type="ECO:0000313" key="1">
    <source>
        <dbReference type="EMBL" id="GLB68575.1"/>
    </source>
</evidence>
<dbReference type="Proteomes" id="UP001209654">
    <property type="component" value="Unassembled WGS sequence"/>
</dbReference>
<dbReference type="InterPro" id="IPR050563">
    <property type="entry name" value="4-hydroxybenzoyl-CoA_TE"/>
</dbReference>
<proteinExistence type="predicted"/>
<sequence length="180" mass="19781">MAHETRFPIPLRFSDIDSYGHVNNVTFLSLLETARVQLHELPEAGAAWDDYDARAGGRLPSGAGRGTAEGTSLRDLAGAGNYTLVGRQEIEYLAPLLYRPEPVYVGVRVTDVGRSSFELGYTVAERDESTVYAVAATTMVLASRETGRPVALPEAYRQSLEQYRGAEVPFRRRSRQSEGA</sequence>
<dbReference type="PANTHER" id="PTHR31793:SF24">
    <property type="entry name" value="LONG-CHAIN ACYL-COA THIOESTERASE FADM"/>
    <property type="match status" value="1"/>
</dbReference>
<name>A0ABQ5MXP0_9MICC</name>
<keyword evidence="2" id="KW-1185">Reference proteome</keyword>
<dbReference type="PANTHER" id="PTHR31793">
    <property type="entry name" value="4-HYDROXYBENZOYL-COA THIOESTERASE FAMILY MEMBER"/>
    <property type="match status" value="1"/>
</dbReference>
<reference evidence="1 2" key="1">
    <citation type="journal article" date="2023" name="Int. J. Syst. Evol. Microbiol.">
        <title>Arthrobacter mangrovi sp. nov., an actinobacterium isolated from the rhizosphere of a mangrove.</title>
        <authorList>
            <person name="Hamada M."/>
            <person name="Saitou S."/>
            <person name="Enomoto N."/>
            <person name="Nanri K."/>
            <person name="Hidaka K."/>
            <person name="Miura T."/>
            <person name="Tamura T."/>
        </authorList>
    </citation>
    <scope>NUCLEOTIDE SEQUENCE [LARGE SCALE GENOMIC DNA]</scope>
    <source>
        <strain evidence="1 2">NBRC 112813</strain>
    </source>
</reference>
<protein>
    <submittedName>
        <fullName evidence="1">Thioesterase</fullName>
    </submittedName>
</protein>
<comment type="caution">
    <text evidence="1">The sequence shown here is derived from an EMBL/GenBank/DDBJ whole genome shotgun (WGS) entry which is preliminary data.</text>
</comment>
<dbReference type="RefSeq" id="WP_264796660.1">
    <property type="nucleotide sequence ID" value="NZ_BRVS01000018.1"/>
</dbReference>
<organism evidence="1 2">
    <name type="scientific">Arthrobacter mangrovi</name>
    <dbReference type="NCBI Taxonomy" id="2966350"/>
    <lineage>
        <taxon>Bacteria</taxon>
        <taxon>Bacillati</taxon>
        <taxon>Actinomycetota</taxon>
        <taxon>Actinomycetes</taxon>
        <taxon>Micrococcales</taxon>
        <taxon>Micrococcaceae</taxon>
        <taxon>Arthrobacter</taxon>
    </lineage>
</organism>
<dbReference type="EMBL" id="BRVS01000018">
    <property type="protein sequence ID" value="GLB68575.1"/>
    <property type="molecule type" value="Genomic_DNA"/>
</dbReference>
<gene>
    <name evidence="1" type="ORF">AHIS1636_30170</name>
</gene>